<accession>A0AAV3UBZ2</accession>
<keyword evidence="2" id="KW-1185">Reference proteome</keyword>
<sequence>MKSERRSEHLEYAGNDSSGTLTISAVTLDDSGMSHCDDEEMEIEIPSRGVLQIEINGEEVALEPNQFGGNPRVERR</sequence>
<comment type="caution">
    <text evidence="1">The sequence shown here is derived from an EMBL/GenBank/DDBJ whole genome shotgun (WGS) entry which is preliminary data.</text>
</comment>
<reference evidence="1 2" key="1">
    <citation type="journal article" date="2019" name="Int. J. Syst. Evol. Microbiol.">
        <title>The Global Catalogue of Microorganisms (GCM) 10K type strain sequencing project: providing services to taxonomists for standard genome sequencing and annotation.</title>
        <authorList>
            <consortium name="The Broad Institute Genomics Platform"/>
            <consortium name="The Broad Institute Genome Sequencing Center for Infectious Disease"/>
            <person name="Wu L."/>
            <person name="Ma J."/>
        </authorList>
    </citation>
    <scope>NUCLEOTIDE SEQUENCE [LARGE SCALE GENOMIC DNA]</scope>
    <source>
        <strain evidence="1 2">JCM 17504</strain>
    </source>
</reference>
<dbReference type="EMBL" id="BAABKX010000001">
    <property type="protein sequence ID" value="GAA5041801.1"/>
    <property type="molecule type" value="Genomic_DNA"/>
</dbReference>
<evidence type="ECO:0000313" key="2">
    <source>
        <dbReference type="Proteomes" id="UP001501729"/>
    </source>
</evidence>
<proteinExistence type="predicted"/>
<protein>
    <submittedName>
        <fullName evidence="1">Uncharacterized protein</fullName>
    </submittedName>
</protein>
<evidence type="ECO:0000313" key="1">
    <source>
        <dbReference type="EMBL" id="GAA5041801.1"/>
    </source>
</evidence>
<dbReference type="RefSeq" id="WP_227775243.1">
    <property type="nucleotide sequence ID" value="NZ_BAABKX010000001.1"/>
</dbReference>
<dbReference type="GeneID" id="68615127"/>
<gene>
    <name evidence="1" type="ORF">GCM10025751_04390</name>
</gene>
<organism evidence="1 2">
    <name type="scientific">Haladaptatus pallidirubidus</name>
    <dbReference type="NCBI Taxonomy" id="1008152"/>
    <lineage>
        <taxon>Archaea</taxon>
        <taxon>Methanobacteriati</taxon>
        <taxon>Methanobacteriota</taxon>
        <taxon>Stenosarchaea group</taxon>
        <taxon>Halobacteria</taxon>
        <taxon>Halobacteriales</taxon>
        <taxon>Haladaptataceae</taxon>
        <taxon>Haladaptatus</taxon>
    </lineage>
</organism>
<dbReference type="AlphaFoldDB" id="A0AAV3UBZ2"/>
<dbReference type="Proteomes" id="UP001501729">
    <property type="component" value="Unassembled WGS sequence"/>
</dbReference>
<name>A0AAV3UBZ2_9EURY</name>